<dbReference type="KEGG" id="wna:KA717_26790"/>
<gene>
    <name evidence="2" type="ORF">KA717_26790</name>
</gene>
<accession>A0A977PVB3</accession>
<dbReference type="AlphaFoldDB" id="A0A977PVB3"/>
<name>A0A977PVB3_9CYAN</name>
<feature type="domain" description="DUF4277" evidence="1">
    <location>
        <begin position="33"/>
        <end position="79"/>
    </location>
</feature>
<dbReference type="PANTHER" id="PTHR34614">
    <property type="match status" value="1"/>
</dbReference>
<organism evidence="2">
    <name type="scientific">Woronichinia naegeliana WA131</name>
    <dbReference type="NCBI Taxonomy" id="2824559"/>
    <lineage>
        <taxon>Bacteria</taxon>
        <taxon>Bacillati</taxon>
        <taxon>Cyanobacteriota</taxon>
        <taxon>Cyanophyceae</taxon>
        <taxon>Synechococcales</taxon>
        <taxon>Coelosphaeriaceae</taxon>
        <taxon>Woronichinia</taxon>
    </lineage>
</organism>
<dbReference type="PANTHER" id="PTHR34614:SF2">
    <property type="entry name" value="TRANSPOSASE IS4-LIKE DOMAIN-CONTAINING PROTEIN"/>
    <property type="match status" value="1"/>
</dbReference>
<proteinExistence type="predicted"/>
<dbReference type="EMBL" id="CP073041">
    <property type="protein sequence ID" value="UXE59410.1"/>
    <property type="molecule type" value="Genomic_DNA"/>
</dbReference>
<reference evidence="2" key="1">
    <citation type="submission" date="2021-04" db="EMBL/GenBank/DDBJ databases">
        <title>Genome sequence of Woronichinia naegeliana from Washington state freshwater lake bloom.</title>
        <authorList>
            <person name="Dreher T.W."/>
        </authorList>
    </citation>
    <scope>NUCLEOTIDE SEQUENCE</scope>
    <source>
        <strain evidence="2">WA131</strain>
    </source>
</reference>
<evidence type="ECO:0000259" key="1">
    <source>
        <dbReference type="Pfam" id="PF14104"/>
    </source>
</evidence>
<evidence type="ECO:0000313" key="2">
    <source>
        <dbReference type="EMBL" id="UXE59410.1"/>
    </source>
</evidence>
<protein>
    <submittedName>
        <fullName evidence="2">DUF4277 domain-containing protein</fullName>
    </submittedName>
</protein>
<sequence>MANLVAHPSLSTYSTSYCGITIIHFPHSWGKSREFFKGKALEHLLGEGIKAEDLNDDKLGRSLDKVFGVGVKNRFTKIVLKAAAIFGIEQKSKHLDSTSMSVQGKYKERIEDEEDEQTKAIKIKFGYSRDKRPDLKQFMLNRAC</sequence>
<dbReference type="InterPro" id="IPR025457">
    <property type="entry name" value="DUF4277"/>
</dbReference>
<dbReference type="Pfam" id="PF14104">
    <property type="entry name" value="DUF4277"/>
    <property type="match status" value="1"/>
</dbReference>
<dbReference type="Proteomes" id="UP001065613">
    <property type="component" value="Chromosome"/>
</dbReference>